<name>A0A182ISE3_ANOAO</name>
<evidence type="ECO:0000313" key="2">
    <source>
        <dbReference type="EnsemblMetazoa" id="AATE004594-PA.1"/>
    </source>
</evidence>
<feature type="region of interest" description="Disordered" evidence="1">
    <location>
        <begin position="288"/>
        <end position="309"/>
    </location>
</feature>
<organism evidence="2">
    <name type="scientific">Anopheles atroparvus</name>
    <name type="common">European mosquito</name>
    <dbReference type="NCBI Taxonomy" id="41427"/>
    <lineage>
        <taxon>Eukaryota</taxon>
        <taxon>Metazoa</taxon>
        <taxon>Ecdysozoa</taxon>
        <taxon>Arthropoda</taxon>
        <taxon>Hexapoda</taxon>
        <taxon>Insecta</taxon>
        <taxon>Pterygota</taxon>
        <taxon>Neoptera</taxon>
        <taxon>Endopterygota</taxon>
        <taxon>Diptera</taxon>
        <taxon>Nematocera</taxon>
        <taxon>Culicoidea</taxon>
        <taxon>Culicidae</taxon>
        <taxon>Anophelinae</taxon>
        <taxon>Anopheles</taxon>
    </lineage>
</organism>
<evidence type="ECO:0000256" key="1">
    <source>
        <dbReference type="SAM" id="MobiDB-lite"/>
    </source>
</evidence>
<accession>A0A182ISE3</accession>
<dbReference type="AlphaFoldDB" id="A0A182ISE3"/>
<dbReference type="EnsemblMetazoa" id="AATE004594-RA">
    <property type="protein sequence ID" value="AATE004594-PA.1"/>
    <property type="gene ID" value="AATE004594"/>
</dbReference>
<protein>
    <submittedName>
        <fullName evidence="2">Uncharacterized protein</fullName>
    </submittedName>
</protein>
<feature type="region of interest" description="Disordered" evidence="1">
    <location>
        <begin position="61"/>
        <end position="86"/>
    </location>
</feature>
<reference evidence="2" key="1">
    <citation type="submission" date="2022-08" db="UniProtKB">
        <authorList>
            <consortium name="EnsemblMetazoa"/>
        </authorList>
    </citation>
    <scope>IDENTIFICATION</scope>
    <source>
        <strain evidence="2">EBRO</strain>
    </source>
</reference>
<feature type="compositionally biased region" description="Basic and acidic residues" evidence="1">
    <location>
        <begin position="288"/>
        <end position="303"/>
    </location>
</feature>
<dbReference type="VEuPathDB" id="VectorBase:AATE004594"/>
<proteinExistence type="predicted"/>
<sequence>MLCRRMRLTERHLQPPREPLEGPIVRPCTARKLMNLDAGTVGPANMASSPHNAISHATITIPTGDTTGTASEGQQFSPRGRKPNECPKTPLMIVNLNIPPGTETLAPKSASRAERHKLPPFCVQNRNLARFCSAPAGVGVATSGGPGTPHVLGANGGGGGATIPQIFIQSFELQDRRAADGQGPAAADGQPGSQQYNIITENEEDTFATLLLDNISNISLEMIQRHQQKLLGTTGSSLTDGQLLTGASGASGGTCFQHAEGCSSMDRTESKTSTDGALALDMRMDSTEERFGASQEADGRRTEASAGQRRTAAAVQDAGEEQLTDIPPGYRSLCYRTPSPKTRQIIRVDIVTSREKY</sequence>